<sequence length="1532" mass="170863">MTCSSLLSYAPQIQSSPVGKLILEFDWSSTPLGPIGQWPQSLKTVVSIMLANPSQSCLFWGPDHTLIYNNAWRGIISGSKHPHFMGKPGRIAFHEIWDTFSVHCQNVYRGKHVGRVDDLLFFDSQPSGELPLNVPGNQDDNINKLESYFTWSYLPIQAEDGKVGGILNNCMETTQKVLSERRMSTVRIFAELTAPIRTTVEFWQAVADSLALNQHDFPYFLCYSATNTVHSDFNSDSAETISNVSCDTRSEYSSSGSSIASVHNIRLDLVKFCGVQPGHPAAPSQIEFNSMTTLEPNQSWPFSKACFGRTSIRAKNPHPKGFQARGWGDEPGDAILIPIHGTDDMLVGLVLFGLNTRRPYDANYASFHQTLSRNLSSCYVATQAFERELQRTEELQALDRAKTVFFQNVSHELRTPLTLIRGPCEDALKDEDKLDKTSRARFKLIFRASGRLLRLVNSLMLFSSAEAKRLQVVYRPVRLGPVTADLASLFRSAIERAGITYTVDCGRSDDEREVFVDLSMWEKIIFNLLSNAIKYTAEGFIKLSLRFHSSEVELRVGDSGCGIPEDQRELVLQRFHRVEYAEGRSHEGTGIGLALTSELVKLHGGRIKVESILGKGSSFIISLPRGYSHLPAQDVSHSSDPALYKTAPAALVEDGGPGNLHRDRERNGLELNRAAGYGSYAEAIVEEANGWLGEDSETASTLSASSESETDSSGALQPLCILLAEDNADARSYIKSILSTVAQVIIAVPDGRAALDYIRNQVRPDLIVTDVMMPGLTGTDLIQQLATDPDPDIHNIPIILLTARSGSESNPELKYESIYQGQIDYLLKPFSSDELVRRVRTRIYTVRQKLELERQVQQRTAELNYAQHRYRRMTELAPVAIFETDDTDRNLITFANERYFSLTGLPKSLPLRFDEIIESIEAQYRPAAKQVWSEILTGKPAQFEFQLLNGRQALAEMISLSSGSIRKCCIHHICIAVGAHLPVVGTLTDQTDQRLFANQQLDAERQKTDEAVNRRRLQEAFIDIVSHELRNPISAILQSADLLSGSISRLNSIYHELFVSFMNKTEADSARLQKLFEEIRSELEDVSHAVASVELCARHQTIIASDILVVSRLDSNLLSINPTTFHLMHVLQNTLAMFLVQVETQSIAFKLDPGPTITTETRIIADSTRLCQILVNLISNSCRALESWDGQRQISIQMSLLHSRPFEIPGHILQVTDSAVEASRIWVSFHISDTGPGVPVEDQARLFTRFNGVQAANANATRRPSSLEGTGLGLYLCRKLAELQGGAIKFIGTPGQGAAFLFFIEARLAENAPTMVSPHFPRPSRRISSKRYLVTDPSSKADISSQDHEFMKEKPEELDQNNPESIGNNSYLAEQLNTTRRAKIHILIVEDNAINQKLLRRQVEKAGFTSHATNNGLEGRLRWYRLKSSSLIAYLALQYLEAAHQDHNGGSEVYPSLILMDLEMPILDGLEATARIRTWEMEGKLPGKLFIYAITGNARQGQIDTALAVGMDDVYIKRQSLLATYPRTPHRI</sequence>
<dbReference type="Proteomes" id="UP001163835">
    <property type="component" value="Unassembled WGS sequence"/>
</dbReference>
<proteinExistence type="predicted"/>
<reference evidence="1" key="1">
    <citation type="submission" date="2022-09" db="EMBL/GenBank/DDBJ databases">
        <title>A Global Phylogenomic Analysis of the Shiitake Genus Lentinula.</title>
        <authorList>
            <consortium name="DOE Joint Genome Institute"/>
            <person name="Sierra-Patev S."/>
            <person name="Min B."/>
            <person name="Naranjo-Ortiz M."/>
            <person name="Looney B."/>
            <person name="Konkel Z."/>
            <person name="Slot J.C."/>
            <person name="Sakamoto Y."/>
            <person name="Steenwyk J.L."/>
            <person name="Rokas A."/>
            <person name="Carro J."/>
            <person name="Camarero S."/>
            <person name="Ferreira P."/>
            <person name="Molpeceres G."/>
            <person name="Ruiz-Duenas F.J."/>
            <person name="Serrano A."/>
            <person name="Henrissat B."/>
            <person name="Drula E."/>
            <person name="Hughes K.W."/>
            <person name="Mata J.L."/>
            <person name="Ishikawa N.K."/>
            <person name="Vargas-Isla R."/>
            <person name="Ushijima S."/>
            <person name="Smith C.A."/>
            <person name="Ahrendt S."/>
            <person name="Andreopoulos W."/>
            <person name="He G."/>
            <person name="Labutti K."/>
            <person name="Lipzen A."/>
            <person name="Ng V."/>
            <person name="Riley R."/>
            <person name="Sandor L."/>
            <person name="Barry K."/>
            <person name="Martinez A.T."/>
            <person name="Xiao Y."/>
            <person name="Gibbons J.G."/>
            <person name="Terashima K."/>
            <person name="Grigoriev I.V."/>
            <person name="Hibbett D.S."/>
        </authorList>
    </citation>
    <scope>NUCLEOTIDE SEQUENCE</scope>
    <source>
        <strain evidence="1">TMI1499</strain>
    </source>
</reference>
<accession>A0ACC1TWT4</accession>
<name>A0ACC1TWT4_9AGAR</name>
<evidence type="ECO:0000313" key="2">
    <source>
        <dbReference type="Proteomes" id="UP001163835"/>
    </source>
</evidence>
<organism evidence="1 2">
    <name type="scientific">Lentinula aff. lateritia</name>
    <dbReference type="NCBI Taxonomy" id="2804960"/>
    <lineage>
        <taxon>Eukaryota</taxon>
        <taxon>Fungi</taxon>
        <taxon>Dikarya</taxon>
        <taxon>Basidiomycota</taxon>
        <taxon>Agaricomycotina</taxon>
        <taxon>Agaricomycetes</taxon>
        <taxon>Agaricomycetidae</taxon>
        <taxon>Agaricales</taxon>
        <taxon>Marasmiineae</taxon>
        <taxon>Omphalotaceae</taxon>
        <taxon>Lentinula</taxon>
    </lineage>
</organism>
<keyword evidence="1" id="KW-0808">Transferase</keyword>
<comment type="caution">
    <text evidence="1">The sequence shown here is derived from an EMBL/GenBank/DDBJ whole genome shotgun (WGS) entry which is preliminary data.</text>
</comment>
<dbReference type="EMBL" id="MU795171">
    <property type="protein sequence ID" value="KAJ3809225.1"/>
    <property type="molecule type" value="Genomic_DNA"/>
</dbReference>
<keyword evidence="1" id="KW-0418">Kinase</keyword>
<evidence type="ECO:0000313" key="1">
    <source>
        <dbReference type="EMBL" id="KAJ3809225.1"/>
    </source>
</evidence>
<gene>
    <name evidence="1" type="ORF">F5876DRAFT_77980</name>
</gene>
<keyword evidence="2" id="KW-1185">Reference proteome</keyword>
<protein>
    <submittedName>
        <fullName evidence="1">Histidine kinase</fullName>
    </submittedName>
</protein>